<organism evidence="1 2">
    <name type="scientific">Peronosclerospora sorghi</name>
    <dbReference type="NCBI Taxonomy" id="230839"/>
    <lineage>
        <taxon>Eukaryota</taxon>
        <taxon>Sar</taxon>
        <taxon>Stramenopiles</taxon>
        <taxon>Oomycota</taxon>
        <taxon>Peronosporomycetes</taxon>
        <taxon>Peronosporales</taxon>
        <taxon>Peronosporaceae</taxon>
        <taxon>Peronosclerospora</taxon>
    </lineage>
</organism>
<dbReference type="Proteomes" id="UP001163321">
    <property type="component" value="Chromosome 4"/>
</dbReference>
<keyword evidence="2" id="KW-1185">Reference proteome</keyword>
<name>A0ACC0W140_9STRA</name>
<protein>
    <submittedName>
        <fullName evidence="1">Uncharacterized protein</fullName>
    </submittedName>
</protein>
<accession>A0ACC0W140</accession>
<dbReference type="EMBL" id="CM047583">
    <property type="protein sequence ID" value="KAI9912360.1"/>
    <property type="molecule type" value="Genomic_DNA"/>
</dbReference>
<evidence type="ECO:0000313" key="1">
    <source>
        <dbReference type="EMBL" id="KAI9912360.1"/>
    </source>
</evidence>
<reference evidence="1 2" key="1">
    <citation type="journal article" date="2022" name="bioRxiv">
        <title>The genome of the oomycete Peronosclerospora sorghi, a cosmopolitan pathogen of maize and sorghum, is inflated with dispersed pseudogenes.</title>
        <authorList>
            <person name="Fletcher K."/>
            <person name="Martin F."/>
            <person name="Isakeit T."/>
            <person name="Cavanaugh K."/>
            <person name="Magill C."/>
            <person name="Michelmore R."/>
        </authorList>
    </citation>
    <scope>NUCLEOTIDE SEQUENCE [LARGE SCALE GENOMIC DNA]</scope>
    <source>
        <strain evidence="1">P6</strain>
    </source>
</reference>
<gene>
    <name evidence="1" type="ORF">PsorP6_005929</name>
</gene>
<comment type="caution">
    <text evidence="1">The sequence shown here is derived from an EMBL/GenBank/DDBJ whole genome shotgun (WGS) entry which is preliminary data.</text>
</comment>
<evidence type="ECO:0000313" key="2">
    <source>
        <dbReference type="Proteomes" id="UP001163321"/>
    </source>
</evidence>
<sequence>MIDKARTPKRKRRRLDLTTPRGGKQKSLTSQASGSRRTEWKIVWKESPTEKQMKVSGTGKMAVRKELQGFVGRMTRASQQSSPTSSNESAPVDQAHVPQAKVAARPHDHGPKVATMRATEDVQDELFNVLSLMEQKYASPDLKRPESSAQASLSLTSSSSTRTLSPRSLQIEEKHSQPLEQRMPPTPSRVSNAHETSKQETPFELEDDFFDNLPEETWALLDQTQSSDTSDEAMPSLTPRPMPSTVSNEVQTSRSQTRCASAHVTPTKRFEDYQRFVVLDIDRDVVNRSLLLRLLDDHEQQMEALLRQDWYELRVEVGDHLNLIFTEQTSRACFSQDGDSHRATTTQSIRRVQVDNTQHLVVLHPDILVSPTRVTTSFSCLRRAILQETCAVTHPTAQSAFIGTLKHDLFEKALVNGLDTIKMLQAEAKHIVQSNIVGLVECGVNEETALQELKNVIQDFFKWIRDAVRGSGTYLNDLRSNTRAKVRVTSVLATEEMMWSIKWGLKGATDASIKSEILDSQGEQASGAHILPLELKTGSNKYGQEQHQGQVILYTLLLNERYPQEGKDGLLLYVSPIETNRISATAAHVRGLLVARNHFATALAQVKEGMRSSSPWSPVFPPMLRNRRDCERCFQLNECLFLHRALDNGTEASSALDELFTSKTKHVDDVDVAYFKHWNRLIDLEQQHAERNGRALWLQRGLEREAAHEGSTCIAHLKLVSDTPAASHGGAQRTLRFVRDRRKRTGARLDQPLTFVDVQFRVEDRVILSAESLDGKQLLLHVCRATVRKIEHGLMTIEAWQRIPQLVLSGESVVGKEFTWRLDQDVIASGLNRARENLVRLFSGEPPETIRAGTAVTKRPEVQRQVATILMDDGVSGDVRRRRLIVHRCRPQFLASHVVQRITERSREDASDGNVARIGQALLEAFFQLNRDQQSALERVINAVDYALILGMPGTGKTSTLALTVRVLVFLGFSVLITSYTHSAVDNLMLKLVEYKLPMLRIGHPSQIIHPIVANFTLERVAEREKLASVESLEKMMQTVALVGCTCLSVNSHVLFRTRRFDFCIVDEASQITQPIVLGALRCADTFVLVGDQYQLPPLVTNVRARTDGMDVSLFRRLVEASPDATQHLSYQYRMNRDIMTLANRLVYSGQLKCGSKQVASNYLQLDWKRDECTHKRNTWASDVLRSRQGVVFLDTDAMGETVLERSCTAGNGRKRMENFVEAQVVAAVVELFVLLSVSASEIAILAPFRSQVTLIQEQLRARATLGRLGTVSWVHAIEVSTIDKYQGKDKDVIFISFVRSNHEKRVGELLTDWRRLNVALTRAKQKLVLVGSSSTLRRGSALFYELFKVLEEEKWNVKVPVDAIETLDQMAQSVASLREPDPENSHSQTVTKATVSILKRRAARSGEIEALVPSVETVPLRSYHTKSCEIKPISQNILGEVERRNLSGSVDI</sequence>
<proteinExistence type="predicted"/>